<protein>
    <recommendedName>
        <fullName evidence="4">MORN repeat protein</fullName>
    </recommendedName>
</protein>
<name>A0ABP7WFL1_9SPHI</name>
<accession>A0ABP7WFL1</accession>
<feature type="signal peptide" evidence="1">
    <location>
        <begin position="1"/>
        <end position="19"/>
    </location>
</feature>
<evidence type="ECO:0008006" key="4">
    <source>
        <dbReference type="Google" id="ProtNLM"/>
    </source>
</evidence>
<dbReference type="SUPFAM" id="SSF82185">
    <property type="entry name" value="Histone H3 K4-specific methyltransferase SET7/9 N-terminal domain"/>
    <property type="match status" value="1"/>
</dbReference>
<organism evidence="2 3">
    <name type="scientific">Mucilaginibacter panaciglaebae</name>
    <dbReference type="NCBI Taxonomy" id="502331"/>
    <lineage>
        <taxon>Bacteria</taxon>
        <taxon>Pseudomonadati</taxon>
        <taxon>Bacteroidota</taxon>
        <taxon>Sphingobacteriia</taxon>
        <taxon>Sphingobacteriales</taxon>
        <taxon>Sphingobacteriaceae</taxon>
        <taxon>Mucilaginibacter</taxon>
    </lineage>
</organism>
<keyword evidence="3" id="KW-1185">Reference proteome</keyword>
<evidence type="ECO:0000313" key="2">
    <source>
        <dbReference type="EMBL" id="GAA4087664.1"/>
    </source>
</evidence>
<comment type="caution">
    <text evidence="2">The sequence shown here is derived from an EMBL/GenBank/DDBJ whole genome shotgun (WGS) entry which is preliminary data.</text>
</comment>
<reference evidence="3" key="1">
    <citation type="journal article" date="2019" name="Int. J. Syst. Evol. Microbiol.">
        <title>The Global Catalogue of Microorganisms (GCM) 10K type strain sequencing project: providing services to taxonomists for standard genome sequencing and annotation.</title>
        <authorList>
            <consortium name="The Broad Institute Genomics Platform"/>
            <consortium name="The Broad Institute Genome Sequencing Center for Infectious Disease"/>
            <person name="Wu L."/>
            <person name="Ma J."/>
        </authorList>
    </citation>
    <scope>NUCLEOTIDE SEQUENCE [LARGE SCALE GENOMIC DNA]</scope>
    <source>
        <strain evidence="3">JCM 17085</strain>
    </source>
</reference>
<evidence type="ECO:0000256" key="1">
    <source>
        <dbReference type="SAM" id="SignalP"/>
    </source>
</evidence>
<keyword evidence="1" id="KW-0732">Signal</keyword>
<dbReference type="EMBL" id="BAABCV010000002">
    <property type="protein sequence ID" value="GAA4087664.1"/>
    <property type="molecule type" value="Genomic_DNA"/>
</dbReference>
<gene>
    <name evidence="2" type="ORF">GCM10022392_05970</name>
</gene>
<proteinExistence type="predicted"/>
<dbReference type="Proteomes" id="UP001500841">
    <property type="component" value="Unassembled WGS sequence"/>
</dbReference>
<evidence type="ECO:0000313" key="3">
    <source>
        <dbReference type="Proteomes" id="UP001500841"/>
    </source>
</evidence>
<sequence>MKNLLTLILCFFCLHTCLAQTVQKKNYIIDDVYERYKAGIDSNDVEIRNGSYTAYNGKKTIANGQYKNGKRVGIWYFYNREGKEMQQYDYDNSKLLFEAPETDHVNFRYRVDYVITGKDKVTPPIKLGGRFFGYLAYLKLMRKIHDLRGLNPNDYVVILKILVSPMGRMADCTVELLSRSTGQSATYMVNTDELPESDKIFIPASFNGEPVSSRVEVLCQPDDDGEINIAGIK</sequence>
<feature type="chain" id="PRO_5047125187" description="MORN repeat protein" evidence="1">
    <location>
        <begin position="20"/>
        <end position="233"/>
    </location>
</feature>
<dbReference type="RefSeq" id="WP_345100957.1">
    <property type="nucleotide sequence ID" value="NZ_BAABCV010000002.1"/>
</dbReference>